<evidence type="ECO:0000313" key="1">
    <source>
        <dbReference type="EMBL" id="MBM2613959.1"/>
    </source>
</evidence>
<name>A0ABS2A287_9ACTN</name>
<dbReference type="Proteomes" id="UP000632138">
    <property type="component" value="Unassembled WGS sequence"/>
</dbReference>
<comment type="caution">
    <text evidence="1">The sequence shown here is derived from an EMBL/GenBank/DDBJ whole genome shotgun (WGS) entry which is preliminary data.</text>
</comment>
<accession>A0ABS2A287</accession>
<evidence type="ECO:0000313" key="2">
    <source>
        <dbReference type="Proteomes" id="UP000632138"/>
    </source>
</evidence>
<dbReference type="Pfam" id="PF19372">
    <property type="entry name" value="DUF5947"/>
    <property type="match status" value="1"/>
</dbReference>
<protein>
    <submittedName>
        <fullName evidence="1">Uncharacterized protein</fullName>
    </submittedName>
</protein>
<reference evidence="1 2" key="1">
    <citation type="submission" date="2021-01" db="EMBL/GenBank/DDBJ databases">
        <title>Actinoplanes sp. nov. LDG1-06 isolated from lichen.</title>
        <authorList>
            <person name="Saeng-In P."/>
            <person name="Phongsopitanun W."/>
            <person name="Kanchanasin P."/>
            <person name="Yuki M."/>
            <person name="Kudo T."/>
            <person name="Ohkuma M."/>
            <person name="Tanasupawat S."/>
        </authorList>
    </citation>
    <scope>NUCLEOTIDE SEQUENCE [LARGE SCALE GENOMIC DNA]</scope>
    <source>
        <strain evidence="1 2">LDG1-06</strain>
    </source>
</reference>
<gene>
    <name evidence="1" type="ORF">JIG36_00120</name>
</gene>
<sequence>MTSPLNTLRRIVRAEKSPAEERCDMCAERVAPDHQHLVDLQSRQLMCACRPCWLLFADDNAHQRYRAVPDRVLAVDPPALDDQQIPVGLVFLFRNSARDRIVALYPGPAGATESELDIAADDPAFAQLRPDVEALLVRQGRDAYLAPIDACYELTGRLRTVWRGFDGGQEARDAVDEFFTRLAGKVGRGK</sequence>
<dbReference type="EMBL" id="JAENHP010000001">
    <property type="protein sequence ID" value="MBM2613959.1"/>
    <property type="molecule type" value="Genomic_DNA"/>
</dbReference>
<proteinExistence type="predicted"/>
<dbReference type="InterPro" id="IPR045991">
    <property type="entry name" value="DUF5947"/>
</dbReference>
<keyword evidence="2" id="KW-1185">Reference proteome</keyword>
<dbReference type="RefSeq" id="WP_203373889.1">
    <property type="nucleotide sequence ID" value="NZ_JAENHP010000001.1"/>
</dbReference>
<organism evidence="1 2">
    <name type="scientific">Paractinoplanes ovalisporus</name>
    <dbReference type="NCBI Taxonomy" id="2810368"/>
    <lineage>
        <taxon>Bacteria</taxon>
        <taxon>Bacillati</taxon>
        <taxon>Actinomycetota</taxon>
        <taxon>Actinomycetes</taxon>
        <taxon>Micromonosporales</taxon>
        <taxon>Micromonosporaceae</taxon>
        <taxon>Paractinoplanes</taxon>
    </lineage>
</organism>